<protein>
    <recommendedName>
        <fullName evidence="3">Lipoprotein</fullName>
    </recommendedName>
</protein>
<accession>A0ABN0R8F7</accession>
<sequence length="42" mass="4288">MQTIVGRGFAGLVHAVFAAIGGACRNRQSAQPAQVGESSSAW</sequence>
<evidence type="ECO:0008006" key="3">
    <source>
        <dbReference type="Google" id="ProtNLM"/>
    </source>
</evidence>
<dbReference type="Proteomes" id="UP000020681">
    <property type="component" value="Unassembled WGS sequence"/>
</dbReference>
<evidence type="ECO:0000313" key="2">
    <source>
        <dbReference type="Proteomes" id="UP000020681"/>
    </source>
</evidence>
<gene>
    <name evidence="1" type="ORF">I551_0093</name>
</gene>
<comment type="caution">
    <text evidence="1">The sequence shown here is derived from an EMBL/GenBank/DDBJ whole genome shotgun (WGS) entry which is preliminary data.</text>
</comment>
<dbReference type="EMBL" id="JAOL01000062">
    <property type="protein sequence ID" value="EUA93398.1"/>
    <property type="molecule type" value="Genomic_DNA"/>
</dbReference>
<organism evidence="1 2">
    <name type="scientific">Mycobacterium ulcerans str. Harvey</name>
    <dbReference type="NCBI Taxonomy" id="1299332"/>
    <lineage>
        <taxon>Bacteria</taxon>
        <taxon>Bacillati</taxon>
        <taxon>Actinomycetota</taxon>
        <taxon>Actinomycetes</taxon>
        <taxon>Mycobacteriales</taxon>
        <taxon>Mycobacteriaceae</taxon>
        <taxon>Mycobacterium</taxon>
        <taxon>Mycobacterium ulcerans group</taxon>
    </lineage>
</organism>
<proteinExistence type="predicted"/>
<reference evidence="1 2" key="1">
    <citation type="submission" date="2014-01" db="EMBL/GenBank/DDBJ databases">
        <authorList>
            <person name="Dobos K."/>
            <person name="Lenaerts A."/>
            <person name="Ordway D."/>
            <person name="DeGroote M.A."/>
            <person name="Parker T."/>
            <person name="Sizemore C."/>
            <person name="Tallon L.J."/>
            <person name="Sadzewicz L.K."/>
            <person name="Sengamalay N."/>
            <person name="Fraser C.M."/>
            <person name="Hine E."/>
            <person name="Shefchek K.A."/>
            <person name="Das S.P."/>
            <person name="Tettelin H."/>
        </authorList>
    </citation>
    <scope>NUCLEOTIDE SEQUENCE [LARGE SCALE GENOMIC DNA]</scope>
    <source>
        <strain evidence="1 2">Harvey</strain>
    </source>
</reference>
<evidence type="ECO:0000313" key="1">
    <source>
        <dbReference type="EMBL" id="EUA93398.1"/>
    </source>
</evidence>
<keyword evidence="2" id="KW-1185">Reference proteome</keyword>
<dbReference type="PROSITE" id="PS51257">
    <property type="entry name" value="PROKAR_LIPOPROTEIN"/>
    <property type="match status" value="1"/>
</dbReference>
<name>A0ABN0R8F7_MYCUL</name>